<dbReference type="PANTHER" id="PTHR24148:SF64">
    <property type="entry name" value="HETEROKARYON INCOMPATIBILITY DOMAIN-CONTAINING PROTEIN"/>
    <property type="match status" value="1"/>
</dbReference>
<dbReference type="InterPro" id="IPR052895">
    <property type="entry name" value="HetReg/Transcr_Mod"/>
</dbReference>
<reference evidence="2" key="1">
    <citation type="journal article" date="2020" name="Stud. Mycol.">
        <title>101 Dothideomycetes genomes: a test case for predicting lifestyles and emergence of pathogens.</title>
        <authorList>
            <person name="Haridas S."/>
            <person name="Albert R."/>
            <person name="Binder M."/>
            <person name="Bloem J."/>
            <person name="Labutti K."/>
            <person name="Salamov A."/>
            <person name="Andreopoulos B."/>
            <person name="Baker S."/>
            <person name="Barry K."/>
            <person name="Bills G."/>
            <person name="Bluhm B."/>
            <person name="Cannon C."/>
            <person name="Castanera R."/>
            <person name="Culley D."/>
            <person name="Daum C."/>
            <person name="Ezra D."/>
            <person name="Gonzalez J."/>
            <person name="Henrissat B."/>
            <person name="Kuo A."/>
            <person name="Liang C."/>
            <person name="Lipzen A."/>
            <person name="Lutzoni F."/>
            <person name="Magnuson J."/>
            <person name="Mondo S."/>
            <person name="Nolan M."/>
            <person name="Ohm R."/>
            <person name="Pangilinan J."/>
            <person name="Park H.-J."/>
            <person name="Ramirez L."/>
            <person name="Alfaro M."/>
            <person name="Sun H."/>
            <person name="Tritt A."/>
            <person name="Yoshinaga Y."/>
            <person name="Zwiers L.-H."/>
            <person name="Turgeon B."/>
            <person name="Goodwin S."/>
            <person name="Spatafora J."/>
            <person name="Crous P."/>
            <person name="Grigoriev I."/>
        </authorList>
    </citation>
    <scope>NUCLEOTIDE SEQUENCE</scope>
    <source>
        <strain evidence="2">CBS 122681</strain>
    </source>
</reference>
<evidence type="ECO:0000313" key="2">
    <source>
        <dbReference type="EMBL" id="KAF2647075.1"/>
    </source>
</evidence>
<gene>
    <name evidence="2" type="ORF">K491DRAFT_699856</name>
</gene>
<evidence type="ECO:0000313" key="3">
    <source>
        <dbReference type="Proteomes" id="UP000799324"/>
    </source>
</evidence>
<name>A0A6A6SGQ9_9PLEO</name>
<dbReference type="Pfam" id="PF06985">
    <property type="entry name" value="HET"/>
    <property type="match status" value="1"/>
</dbReference>
<protein>
    <recommendedName>
        <fullName evidence="1">Heterokaryon incompatibility domain-containing protein</fullName>
    </recommendedName>
</protein>
<feature type="domain" description="Heterokaryon incompatibility" evidence="1">
    <location>
        <begin position="64"/>
        <end position="260"/>
    </location>
</feature>
<dbReference type="Pfam" id="PF26639">
    <property type="entry name" value="Het-6_barrel"/>
    <property type="match status" value="1"/>
</dbReference>
<accession>A0A6A6SGQ9</accession>
<organism evidence="2 3">
    <name type="scientific">Lophiostoma macrostomum CBS 122681</name>
    <dbReference type="NCBI Taxonomy" id="1314788"/>
    <lineage>
        <taxon>Eukaryota</taxon>
        <taxon>Fungi</taxon>
        <taxon>Dikarya</taxon>
        <taxon>Ascomycota</taxon>
        <taxon>Pezizomycotina</taxon>
        <taxon>Dothideomycetes</taxon>
        <taxon>Pleosporomycetidae</taxon>
        <taxon>Pleosporales</taxon>
        <taxon>Lophiostomataceae</taxon>
        <taxon>Lophiostoma</taxon>
    </lineage>
</organism>
<dbReference type="EMBL" id="MU004700">
    <property type="protein sequence ID" value="KAF2647075.1"/>
    <property type="molecule type" value="Genomic_DNA"/>
</dbReference>
<keyword evidence="3" id="KW-1185">Reference proteome</keyword>
<evidence type="ECO:0000259" key="1">
    <source>
        <dbReference type="Pfam" id="PF06985"/>
    </source>
</evidence>
<dbReference type="PANTHER" id="PTHR24148">
    <property type="entry name" value="ANKYRIN REPEAT DOMAIN-CONTAINING PROTEIN 39 HOMOLOG-RELATED"/>
    <property type="match status" value="1"/>
</dbReference>
<dbReference type="InterPro" id="IPR010730">
    <property type="entry name" value="HET"/>
</dbReference>
<dbReference type="OrthoDB" id="4476201at2759"/>
<dbReference type="Proteomes" id="UP000799324">
    <property type="component" value="Unassembled WGS sequence"/>
</dbReference>
<dbReference type="AlphaFoldDB" id="A0A6A6SGQ9"/>
<sequence>MQTPAEKEVRELERLMGLQFGWSQFIGPYSALPTPTSIRLLEVIQYDPIRLAFKIVDLNNIPLYSALSYTWGNPRGVLPPEEDVEADRIAQSCKFPIFCDDYVFEISANCHSFLLQFRVFHARARAQAELLEDIHLHISTEDVAYIWIDAICINQDSHSERNSQVAIMDRVYRQAQKVLIWLGQDDTLTRGGFEAMRQMARAKQWYEDLPKEKISEAIGKIHKSTLFKRFGVPDITPRQWQGVLSLYRRTWFSRAWTVQECALARDIVFICGDLVTKFRLWIEAGLFLMASEWSEPLGFFYEFPRVETDDFLHLVEQSEGLEEHALLTRSLSVLHTSRETCVAPILRLKDLCGVQGLVSKQRWSFAEHTFPLQALLRPFSPSSCSLPQDRIYAFLGLVPESSWKGLTIDYERPIADTFIQATWAMIRSTKSLRILSHVENRKHRNIEGLPSWVPEYSRLHAGKPLDPGNDSKFAGRPPVLYNCTAGTVFDLEQTHSRSLCVTGALFSVIEDVGHSRPMLPTTFRNHGLDQSKSMLSCVKRLPHNTFWRTIISDQDIWDNSYPASSRSAKCIFQAWFTLLRVLDRKITRMEADDQNNATDIEPQKEVLRKAFESYVILSRDYSFPSSYLIDHEHDEHPLPHELIHRHIRKIAIETVQIVAQSRVAKVSRYEAQIQRAGLSLTDNMFERTLFVMSNHLMGKGPASIESGDEVWILHGAKVPYVLRPLGYVRYELMGEAYVHGIMQGEAMHEMRGRFRYITLV</sequence>
<proteinExistence type="predicted"/>